<gene>
    <name evidence="2" type="ORF">NCGR_LOCUS2915</name>
</gene>
<feature type="domain" description="Tf2-1-like SH3-like" evidence="1">
    <location>
        <begin position="16"/>
        <end position="64"/>
    </location>
</feature>
<name>A0A811M8T0_9POAL</name>
<evidence type="ECO:0000313" key="3">
    <source>
        <dbReference type="Proteomes" id="UP000604825"/>
    </source>
</evidence>
<organism evidence="2 3">
    <name type="scientific">Miscanthus lutarioriparius</name>
    <dbReference type="NCBI Taxonomy" id="422564"/>
    <lineage>
        <taxon>Eukaryota</taxon>
        <taxon>Viridiplantae</taxon>
        <taxon>Streptophyta</taxon>
        <taxon>Embryophyta</taxon>
        <taxon>Tracheophyta</taxon>
        <taxon>Spermatophyta</taxon>
        <taxon>Magnoliopsida</taxon>
        <taxon>Liliopsida</taxon>
        <taxon>Poales</taxon>
        <taxon>Poaceae</taxon>
        <taxon>PACMAD clade</taxon>
        <taxon>Panicoideae</taxon>
        <taxon>Andropogonodae</taxon>
        <taxon>Andropogoneae</taxon>
        <taxon>Saccharinae</taxon>
        <taxon>Miscanthus</taxon>
    </lineage>
</organism>
<keyword evidence="3" id="KW-1185">Reference proteome</keyword>
<dbReference type="EMBL" id="CAJGYO010000001">
    <property type="protein sequence ID" value="CAD6205082.1"/>
    <property type="molecule type" value="Genomic_DNA"/>
</dbReference>
<evidence type="ECO:0000313" key="2">
    <source>
        <dbReference type="EMBL" id="CAD6205082.1"/>
    </source>
</evidence>
<dbReference type="Proteomes" id="UP000604825">
    <property type="component" value="Unassembled WGS sequence"/>
</dbReference>
<evidence type="ECO:0000259" key="1">
    <source>
        <dbReference type="Pfam" id="PF24626"/>
    </source>
</evidence>
<comment type="caution">
    <text evidence="2">The sequence shown here is derived from an EMBL/GenBank/DDBJ whole genome shotgun (WGS) entry which is preliminary data.</text>
</comment>
<dbReference type="OrthoDB" id="786789at2759"/>
<dbReference type="InterPro" id="IPR056924">
    <property type="entry name" value="SH3_Tf2-1"/>
</dbReference>
<reference evidence="2" key="1">
    <citation type="submission" date="2020-10" db="EMBL/GenBank/DDBJ databases">
        <authorList>
            <person name="Han B."/>
            <person name="Lu T."/>
            <person name="Zhao Q."/>
            <person name="Huang X."/>
            <person name="Zhao Y."/>
        </authorList>
    </citation>
    <scope>NUCLEOTIDE SEQUENCE</scope>
</reference>
<dbReference type="AlphaFoldDB" id="A0A811M8T0"/>
<accession>A0A811M8T0</accession>
<protein>
    <recommendedName>
        <fullName evidence="1">Tf2-1-like SH3-like domain-containing protein</fullName>
    </recommendedName>
</protein>
<proteinExistence type="predicted"/>
<sequence>MQQQADKGCTERCFAGDLVCLKLQQYAQSSVSRRSCQKLSFKFFGPYKVLSRIGTVAYKLELPPGS</sequence>
<dbReference type="Pfam" id="PF24626">
    <property type="entry name" value="SH3_Tf2-1"/>
    <property type="match status" value="1"/>
</dbReference>